<dbReference type="Pfam" id="PF13175">
    <property type="entry name" value="AAA_15"/>
    <property type="match status" value="1"/>
</dbReference>
<dbReference type="RefSeq" id="WP_166512114.1">
    <property type="nucleotide sequence ID" value="NZ_VNHM01000011.1"/>
</dbReference>
<evidence type="ECO:0000256" key="3">
    <source>
        <dbReference type="ARBA" id="ARBA00013368"/>
    </source>
</evidence>
<dbReference type="SUPFAM" id="SSF52540">
    <property type="entry name" value="P-loop containing nucleoside triphosphate hydrolases"/>
    <property type="match status" value="1"/>
</dbReference>
<comment type="similarity">
    <text evidence="1">Belongs to the SMC family. SbcC subfamily.</text>
</comment>
<organism evidence="6 7">
    <name type="scientific">Desulfallas thermosapovorans DSM 6562</name>
    <dbReference type="NCBI Taxonomy" id="1121431"/>
    <lineage>
        <taxon>Bacteria</taxon>
        <taxon>Bacillati</taxon>
        <taxon>Bacillota</taxon>
        <taxon>Clostridia</taxon>
        <taxon>Eubacteriales</taxon>
        <taxon>Desulfallaceae</taxon>
        <taxon>Desulfallas</taxon>
    </lineage>
</organism>
<feature type="coiled-coil region" evidence="4">
    <location>
        <begin position="480"/>
        <end position="507"/>
    </location>
</feature>
<proteinExistence type="inferred from homology"/>
<evidence type="ECO:0000256" key="4">
    <source>
        <dbReference type="SAM" id="Coils"/>
    </source>
</evidence>
<feature type="domain" description="Endonuclease GajA/Old nuclease/RecF-like AAA" evidence="5">
    <location>
        <begin position="1"/>
        <end position="44"/>
    </location>
</feature>
<dbReference type="InterPro" id="IPR027417">
    <property type="entry name" value="P-loop_NTPase"/>
</dbReference>
<evidence type="ECO:0000256" key="2">
    <source>
        <dbReference type="ARBA" id="ARBA00011322"/>
    </source>
</evidence>
<dbReference type="PANTHER" id="PTHR32114">
    <property type="entry name" value="ABC TRANSPORTER ABCH.3"/>
    <property type="match status" value="1"/>
</dbReference>
<name>A0A5S4ZQB5_9FIRM</name>
<dbReference type="GO" id="GO:0004527">
    <property type="term" value="F:exonuclease activity"/>
    <property type="evidence" value="ECO:0007669"/>
    <property type="project" value="UniProtKB-KW"/>
</dbReference>
<dbReference type="Proteomes" id="UP000323166">
    <property type="component" value="Unassembled WGS sequence"/>
</dbReference>
<dbReference type="Gene3D" id="3.40.50.300">
    <property type="entry name" value="P-loop containing nucleotide triphosphate hydrolases"/>
    <property type="match status" value="2"/>
</dbReference>
<dbReference type="AlphaFoldDB" id="A0A5S4ZQB5"/>
<keyword evidence="4" id="KW-0175">Coiled coil</keyword>
<dbReference type="InterPro" id="IPR041685">
    <property type="entry name" value="AAA_GajA/Old/RecF-like"/>
</dbReference>
<evidence type="ECO:0000256" key="1">
    <source>
        <dbReference type="ARBA" id="ARBA00006930"/>
    </source>
</evidence>
<keyword evidence="6" id="KW-0269">Exonuclease</keyword>
<keyword evidence="6" id="KW-0540">Nuclease</keyword>
<evidence type="ECO:0000259" key="5">
    <source>
        <dbReference type="Pfam" id="PF13175"/>
    </source>
</evidence>
<comment type="subunit">
    <text evidence="2">Heterodimer of SbcC and SbcD.</text>
</comment>
<dbReference type="EMBL" id="VNHM01000011">
    <property type="protein sequence ID" value="TYO94872.1"/>
    <property type="molecule type" value="Genomic_DNA"/>
</dbReference>
<feature type="coiled-coil region" evidence="4">
    <location>
        <begin position="370"/>
        <end position="411"/>
    </location>
</feature>
<evidence type="ECO:0000313" key="6">
    <source>
        <dbReference type="EMBL" id="TYO94872.1"/>
    </source>
</evidence>
<reference evidence="6 7" key="1">
    <citation type="submission" date="2019-07" db="EMBL/GenBank/DDBJ databases">
        <title>Genomic Encyclopedia of Type Strains, Phase I: the one thousand microbial genomes (KMG-I) project.</title>
        <authorList>
            <person name="Kyrpides N."/>
        </authorList>
    </citation>
    <scope>NUCLEOTIDE SEQUENCE [LARGE SCALE GENOMIC DNA]</scope>
    <source>
        <strain evidence="6 7">DSM 6562</strain>
    </source>
</reference>
<keyword evidence="6" id="KW-0378">Hydrolase</keyword>
<evidence type="ECO:0000313" key="7">
    <source>
        <dbReference type="Proteomes" id="UP000323166"/>
    </source>
</evidence>
<sequence>MHITKLALHNFRNHRNTAVELDRLNIFVGRNNSGKSSILAAIEWALTGRNLWTDRAGRGAGDLVTRKEKNCQVGLELAGLGGVVRAMPPHTLTVGKSRNIQEGQAAIHHHLEADEQLIQLVLNAGSFINLPPAEQKAFLFALCGISCTAEEIAGATVQYLRGTGVADEQAREAASRVKALLPPGFGGDPAILEGMEKRAREQRREAKKDLERTRAALAEMELPNLPDGLDLEDKEAVERQLAELEREKNELLKAHGARRAAQENLARCRERVNKLAAELERLNEEKSRLERETAGRDREELAQKLGQVKAQAEQAANTAAEYDRELAALQAADRARRAVVEKLQAFDGRCPLAPELIACRMSGGEVQELINQLELENAAADEKVDHLRAGIRKTQEQKQALQHRAGAIEKTLTELDADRTALHGLDEAIARTQRELDNTWQEAAAWEETLHKSGADPEEIDRLQGRIDQGRGILSQLEVAAHGRQQARQLQQDLEVLEKELAVTERMVKALGPDGIRKTLLGDRIAGLTEEINTLLAAFTDERYQITWKEDYTPLVHRDGSVLPVKLLSKSEQLRVGIALQAAIARMTGLNFIAVDEVDMLDQDNRDLLTGTLLGMLDQFDQIMLFCTVGDVIPQNPGLPGVKMFWVEDGAVSELGGGRGKSAVERGAAHAAG</sequence>
<dbReference type="PANTHER" id="PTHR32114:SF2">
    <property type="entry name" value="ABC TRANSPORTER ABCH.3"/>
    <property type="match status" value="1"/>
</dbReference>
<comment type="caution">
    <text evidence="6">The sequence shown here is derived from an EMBL/GenBank/DDBJ whole genome shotgun (WGS) entry which is preliminary data.</text>
</comment>
<feature type="coiled-coil region" evidence="4">
    <location>
        <begin position="192"/>
        <end position="332"/>
    </location>
</feature>
<accession>A0A5S4ZQB5</accession>
<keyword evidence="7" id="KW-1185">Reference proteome</keyword>
<protein>
    <recommendedName>
        <fullName evidence="3">Nuclease SbcCD subunit C</fullName>
    </recommendedName>
</protein>
<gene>
    <name evidence="6" type="ORF">LX24_02126</name>
</gene>